<comment type="caution">
    <text evidence="2">The sequence shown here is derived from an EMBL/GenBank/DDBJ whole genome shotgun (WGS) entry which is preliminary data.</text>
</comment>
<reference evidence="2 3" key="1">
    <citation type="journal article" date="2018" name="Nat. Biotechnol.">
        <title>A standardized bacterial taxonomy based on genome phylogeny substantially revises the tree of life.</title>
        <authorList>
            <person name="Parks D.H."/>
            <person name="Chuvochina M."/>
            <person name="Waite D.W."/>
            <person name="Rinke C."/>
            <person name="Skarshewski A."/>
            <person name="Chaumeil P.A."/>
            <person name="Hugenholtz P."/>
        </authorList>
    </citation>
    <scope>NUCLEOTIDE SEQUENCE [LARGE SCALE GENOMIC DNA]</scope>
    <source>
        <strain evidence="2">UBA9380</strain>
    </source>
</reference>
<dbReference type="Proteomes" id="UP000263489">
    <property type="component" value="Unassembled WGS sequence"/>
</dbReference>
<feature type="region of interest" description="Disordered" evidence="1">
    <location>
        <begin position="1"/>
        <end position="23"/>
    </location>
</feature>
<evidence type="ECO:0000313" key="2">
    <source>
        <dbReference type="EMBL" id="HBC33579.1"/>
    </source>
</evidence>
<organism evidence="2 3">
    <name type="scientific">Marinobacter adhaerens</name>
    <dbReference type="NCBI Taxonomy" id="1033846"/>
    <lineage>
        <taxon>Bacteria</taxon>
        <taxon>Pseudomonadati</taxon>
        <taxon>Pseudomonadota</taxon>
        <taxon>Gammaproteobacteria</taxon>
        <taxon>Pseudomonadales</taxon>
        <taxon>Marinobacteraceae</taxon>
        <taxon>Marinobacter</taxon>
    </lineage>
</organism>
<gene>
    <name evidence="2" type="ORF">DC045_04495</name>
</gene>
<evidence type="ECO:0000256" key="1">
    <source>
        <dbReference type="SAM" id="MobiDB-lite"/>
    </source>
</evidence>
<accession>A0A352IQ46</accession>
<protein>
    <recommendedName>
        <fullName evidence="4">Cytochrome c domain-containing protein</fullName>
    </recommendedName>
</protein>
<evidence type="ECO:0008006" key="4">
    <source>
        <dbReference type="Google" id="ProtNLM"/>
    </source>
</evidence>
<sequence>HGRPDAGPGPAWGGAETTGREFPNTDRNLFADMGETMAEVFARINEIRRPTADVIFADEWSGEAVDPKPDSFVYAYADLQTSPPISGVCAIEWAPNCRIVINYEQHIHPIWGVDREIENPGNTCTNCHSNTDAEGAAAVPAAQLDLSDGPSPDEPLHFKAYRELLYPDNEQELVDDALIDRLVDSGQILRDGEGNPILDEDGNEQPTPPVTVPVRPSMSVNGARASNFFDVFAEGGTHEDRLTPAELRLIAEWLDIGGQYFNNPFDAPED</sequence>
<feature type="compositionally biased region" description="Low complexity" evidence="1">
    <location>
        <begin position="1"/>
        <end position="15"/>
    </location>
</feature>
<dbReference type="EMBL" id="DNNA01000072">
    <property type="protein sequence ID" value="HBC33579.1"/>
    <property type="molecule type" value="Genomic_DNA"/>
</dbReference>
<name>A0A352IQ46_9GAMM</name>
<dbReference type="AlphaFoldDB" id="A0A352IQ46"/>
<proteinExistence type="predicted"/>
<evidence type="ECO:0000313" key="3">
    <source>
        <dbReference type="Proteomes" id="UP000263489"/>
    </source>
</evidence>
<feature type="non-terminal residue" evidence="2">
    <location>
        <position position="1"/>
    </location>
</feature>